<sequence length="546" mass="60940">MAMWRLPLPPRVRPLRISQRVRVVGLAAVLAVTLVASVHVLSAAGTTTTASSARVASQPAFLAGFGEECRGWIPTDPTTDHLCPGASERLREVQTFLQEPVLDYGEEVYTAARRLEACALGLVECPERPLVVSLWPASEQQPTFFAEVERRAELAWHDDIHEGVELFNYVFVPTADRAKTLHLVKALRASIHQVWMGEIAAIECMQNPRCIADDYVAASVPAMVPNITEVPDTEKGPVDLWRLMVTSWHGVRPSRAQSPGHDLTRDWGVATQGGEEHWSIHPIGRWHTISPYPFPDHAWVPFTHARACDPSTFTITRKPKRLGTQIAERTVLILGDATDLENAEVDWAGVWRFLHDRGLNATFTIPSSTPLSHKWLTAFPADPEAYPELLGEADALLGIGTPHLATTPYIAMCRGTPAVFPTFRNIGSLGFPMGWERYDPSWMQHGQYYVDEPEPQGFKYPAGDMELLAYELWKALSSERSPHTPRQFGPLGLYESLEAMLHFDYEGEYNQQRSVRGGPIGLAEDLRVNCWKQGWCRKDGQLGGTR</sequence>
<name>A0A0J0XSP0_9TREE</name>
<dbReference type="EMBL" id="KQ087189">
    <property type="protein sequence ID" value="KLT44087.1"/>
    <property type="molecule type" value="Genomic_DNA"/>
</dbReference>
<dbReference type="RefSeq" id="XP_018280578.1">
    <property type="nucleotide sequence ID" value="XM_018426492.1"/>
</dbReference>
<evidence type="ECO:0000313" key="1">
    <source>
        <dbReference type="EMBL" id="KLT44087.1"/>
    </source>
</evidence>
<gene>
    <name evidence="1" type="ORF">CC85DRAFT_326752</name>
</gene>
<organism evidence="1 2">
    <name type="scientific">Cutaneotrichosporon oleaginosum</name>
    <dbReference type="NCBI Taxonomy" id="879819"/>
    <lineage>
        <taxon>Eukaryota</taxon>
        <taxon>Fungi</taxon>
        <taxon>Dikarya</taxon>
        <taxon>Basidiomycota</taxon>
        <taxon>Agaricomycotina</taxon>
        <taxon>Tremellomycetes</taxon>
        <taxon>Trichosporonales</taxon>
        <taxon>Trichosporonaceae</taxon>
        <taxon>Cutaneotrichosporon</taxon>
    </lineage>
</organism>
<reference evidence="1 2" key="1">
    <citation type="submission" date="2015-03" db="EMBL/GenBank/DDBJ databases">
        <title>Genomics and transcriptomics of the oil-accumulating basidiomycete yeast T. oleaginosus allow insights into substrate utilization and the diverse evolutionary trajectories of mating systems in fungi.</title>
        <authorList>
            <consortium name="DOE Joint Genome Institute"/>
            <person name="Kourist R."/>
            <person name="Kracht O."/>
            <person name="Bracharz F."/>
            <person name="Lipzen A."/>
            <person name="Nolan M."/>
            <person name="Ohm R."/>
            <person name="Grigoriev I."/>
            <person name="Sun S."/>
            <person name="Heitman J."/>
            <person name="Bruck T."/>
            <person name="Nowrousian M."/>
        </authorList>
    </citation>
    <scope>NUCLEOTIDE SEQUENCE [LARGE SCALE GENOMIC DNA]</scope>
    <source>
        <strain evidence="1 2">IBC0246</strain>
    </source>
</reference>
<keyword evidence="2" id="KW-1185">Reference proteome</keyword>
<dbReference type="AlphaFoldDB" id="A0A0J0XSP0"/>
<dbReference type="STRING" id="879819.A0A0J0XSP0"/>
<evidence type="ECO:0000313" key="2">
    <source>
        <dbReference type="Proteomes" id="UP000053611"/>
    </source>
</evidence>
<dbReference type="GeneID" id="28987095"/>
<protein>
    <submittedName>
        <fullName evidence="1">Uncharacterized protein</fullName>
    </submittedName>
</protein>
<accession>A0A0J0XSP0</accession>
<dbReference type="Proteomes" id="UP000053611">
    <property type="component" value="Unassembled WGS sequence"/>
</dbReference>
<proteinExistence type="predicted"/>